<evidence type="ECO:0000256" key="1">
    <source>
        <dbReference type="SAM" id="SignalP"/>
    </source>
</evidence>
<protein>
    <recommendedName>
        <fullName evidence="4">LTXXQ motif family protein</fullName>
    </recommendedName>
</protein>
<feature type="chain" id="PRO_5004197397" description="LTXXQ motif family protein" evidence="1">
    <location>
        <begin position="23"/>
        <end position="207"/>
    </location>
</feature>
<dbReference type="RefSeq" id="WP_012881282.1">
    <property type="nucleotide sequence ID" value="NZ_JAJJBH010000003.1"/>
</dbReference>
<feature type="signal peptide" evidence="1">
    <location>
        <begin position="1"/>
        <end position="22"/>
    </location>
</feature>
<dbReference type="Proteomes" id="UP000009045">
    <property type="component" value="Plasmid pSmeSM11a"/>
</dbReference>
<geneLocation type="plasmid" evidence="2 3">
    <name>pSmeSM11a</name>
</geneLocation>
<keyword evidence="1" id="KW-0732">Signal</keyword>
<sequence>MVTLRTILLASTLLMLGTPGFAEDAHHPEATGGQTGAEAVEPAAPAANAVAAMPGGMMCRDMAGGMMQMMPGGMMAAGQGQTGQTGMGAMALMIAPEYIEGRIAFLKAELRITPEQEPLWNAFAEAPRANTRGMMDGMMQTQAAMGRLAGAAATPLQRVDVGERALVSRLESVRKLKAALVSLYQSFEGAQKQTADKLLMPPMMRIM</sequence>
<evidence type="ECO:0008006" key="4">
    <source>
        <dbReference type="Google" id="ProtNLM"/>
    </source>
</evidence>
<evidence type="ECO:0000313" key="2">
    <source>
        <dbReference type="EMBL" id="ABA56083.1"/>
    </source>
</evidence>
<dbReference type="Pfam" id="PF07813">
    <property type="entry name" value="LTXXQ"/>
    <property type="match status" value="1"/>
</dbReference>
<reference evidence="3" key="2">
    <citation type="journal article" date="2011" name="J. Biotechnol.">
        <title>The complete genome sequence of the dominant Sinorhizobium meliloti field isolate SM11 extends the S. meliloti pan-genome.</title>
        <authorList>
            <person name="Schneiker-Bekel S."/>
            <person name="Wibberg D."/>
            <person name="Bekel T."/>
            <person name="Blom J."/>
            <person name="Linke B."/>
            <person name="Neuweger H."/>
            <person name="Stiens M."/>
            <person name="Vorholter F.J."/>
            <person name="Weidner S."/>
            <person name="Goesmann A."/>
            <person name="Puhler A."/>
            <person name="Schluter A."/>
        </authorList>
    </citation>
    <scope>NUCLEOTIDE SEQUENCE [LARGE SCALE GENOMIC DNA]</scope>
    <source>
        <strain evidence="3">SM11</strain>
        <plasmid evidence="3">pSmeSM11a</plasmid>
    </source>
</reference>
<proteinExistence type="predicted"/>
<dbReference type="EMBL" id="DQ145546">
    <property type="protein sequence ID" value="ABA56083.1"/>
    <property type="molecule type" value="Genomic_DNA"/>
</dbReference>
<keyword evidence="2" id="KW-0614">Plasmid</keyword>
<reference evidence="2 3" key="1">
    <citation type="journal article" date="2006" name="Appl. Environ. Microbiol.">
        <title>Sequence analysis of the 144-kilobase accessory plasmid pSmeSM11a, isolated from a dominant Sinorhizobium meliloti strain identified during a long-term field release experiment.</title>
        <authorList>
            <person name="Stiens M."/>
            <person name="Schneiker S."/>
            <person name="Keller M."/>
            <person name="Kuhn S."/>
            <person name="Puhler A."/>
            <person name="Schluter A."/>
        </authorList>
    </citation>
    <scope>NUCLEOTIDE SEQUENCE [LARGE SCALE GENOMIC DNA]</scope>
    <source>
        <strain evidence="3">SM11</strain>
        <plasmid evidence="2 3">pSmeSM11a</plasmid>
    </source>
</reference>
<name>Q1WLB7_SINMM</name>
<dbReference type="GO" id="GO:0042597">
    <property type="term" value="C:periplasmic space"/>
    <property type="evidence" value="ECO:0007669"/>
    <property type="project" value="InterPro"/>
</dbReference>
<evidence type="ECO:0000313" key="3">
    <source>
        <dbReference type="Proteomes" id="UP000009045"/>
    </source>
</evidence>
<organism evidence="2 3">
    <name type="scientific">Sinorhizobium meliloti (strain SM11)</name>
    <dbReference type="NCBI Taxonomy" id="707241"/>
    <lineage>
        <taxon>Bacteria</taxon>
        <taxon>Pseudomonadati</taxon>
        <taxon>Pseudomonadota</taxon>
        <taxon>Alphaproteobacteria</taxon>
        <taxon>Hyphomicrobiales</taxon>
        <taxon>Rhizobiaceae</taxon>
        <taxon>Sinorhizobium/Ensifer group</taxon>
        <taxon>Sinorhizobium</taxon>
    </lineage>
</organism>
<dbReference type="AlphaFoldDB" id="Q1WLB7"/>
<accession>Q1WLB7</accession>
<dbReference type="InterPro" id="IPR012899">
    <property type="entry name" value="LTXXQ"/>
</dbReference>